<accession>A0ACC2TVM0</accession>
<dbReference type="Proteomes" id="UP001165960">
    <property type="component" value="Unassembled WGS sequence"/>
</dbReference>
<evidence type="ECO:0000313" key="2">
    <source>
        <dbReference type="Proteomes" id="UP001165960"/>
    </source>
</evidence>
<reference evidence="1" key="1">
    <citation type="submission" date="2022-04" db="EMBL/GenBank/DDBJ databases">
        <title>Genome of the entomopathogenic fungus Entomophthora muscae.</title>
        <authorList>
            <person name="Elya C."/>
            <person name="Lovett B.R."/>
            <person name="Lee E."/>
            <person name="Macias A.M."/>
            <person name="Hajek A.E."/>
            <person name="De Bivort B.L."/>
            <person name="Kasson M.T."/>
            <person name="De Fine Licht H.H."/>
            <person name="Stajich J.E."/>
        </authorList>
    </citation>
    <scope>NUCLEOTIDE SEQUENCE</scope>
    <source>
        <strain evidence="1">Berkeley</strain>
    </source>
</reference>
<keyword evidence="2" id="KW-1185">Reference proteome</keyword>
<organism evidence="1 2">
    <name type="scientific">Entomophthora muscae</name>
    <dbReference type="NCBI Taxonomy" id="34485"/>
    <lineage>
        <taxon>Eukaryota</taxon>
        <taxon>Fungi</taxon>
        <taxon>Fungi incertae sedis</taxon>
        <taxon>Zoopagomycota</taxon>
        <taxon>Entomophthoromycotina</taxon>
        <taxon>Entomophthoromycetes</taxon>
        <taxon>Entomophthorales</taxon>
        <taxon>Entomophthoraceae</taxon>
        <taxon>Entomophthora</taxon>
    </lineage>
</organism>
<evidence type="ECO:0000313" key="1">
    <source>
        <dbReference type="EMBL" id="KAJ9078540.1"/>
    </source>
</evidence>
<protein>
    <submittedName>
        <fullName evidence="1">Uncharacterized protein</fullName>
    </submittedName>
</protein>
<proteinExistence type="predicted"/>
<comment type="caution">
    <text evidence="1">The sequence shown here is derived from an EMBL/GenBank/DDBJ whole genome shotgun (WGS) entry which is preliminary data.</text>
</comment>
<sequence length="234" mass="25851">MKIALAFVSVVSSLSQCDPNLLSCPTKGLDSCCTPAIGSLVLAQQWISGLGPVDAFTLHGLWPNHCDGTFTPSNGCDSRRLYKNVSQIVKGDDDLYEDMQTYWPSYKGNAGEFWSHEWGKHGTCLSTVEPRCLANSTPGEDVLAYFRLALKNRDKFDLFKVLSSQNIMPGRSYPRQDILNALATMGADSVLICKGKKLQEVRSTFHVRGSDDYVIVDNPAKSNCPSTITYERKV</sequence>
<dbReference type="EMBL" id="QTSX02002145">
    <property type="protein sequence ID" value="KAJ9078540.1"/>
    <property type="molecule type" value="Genomic_DNA"/>
</dbReference>
<gene>
    <name evidence="1" type="ORF">DSO57_1005686</name>
</gene>
<name>A0ACC2TVM0_9FUNG</name>